<accession>A0A939H9C2</accession>
<gene>
    <name evidence="3" type="ORF">J1902_01330</name>
</gene>
<dbReference type="EMBL" id="JAFNLL010000002">
    <property type="protein sequence ID" value="MBO1266634.1"/>
    <property type="molecule type" value="Genomic_DNA"/>
</dbReference>
<evidence type="ECO:0000313" key="3">
    <source>
        <dbReference type="EMBL" id="MBO1266634.1"/>
    </source>
</evidence>
<reference evidence="3" key="1">
    <citation type="submission" date="2021-03" db="EMBL/GenBank/DDBJ databases">
        <title>A new species, PO-11, isolated from a karst cave deposit.</title>
        <authorList>
            <person name="Zhaoxiaoyong W."/>
        </authorList>
    </citation>
    <scope>NUCLEOTIDE SEQUENCE</scope>
    <source>
        <strain evidence="3">PO-11</strain>
    </source>
</reference>
<protein>
    <submittedName>
        <fullName evidence="3">Uncharacterized protein</fullName>
    </submittedName>
</protein>
<dbReference type="AlphaFoldDB" id="A0A939H9C2"/>
<dbReference type="Proteomes" id="UP000664164">
    <property type="component" value="Unassembled WGS sequence"/>
</dbReference>
<evidence type="ECO:0000256" key="1">
    <source>
        <dbReference type="SAM" id="Coils"/>
    </source>
</evidence>
<keyword evidence="4" id="KW-1185">Reference proteome</keyword>
<feature type="coiled-coil region" evidence="1">
    <location>
        <begin position="86"/>
        <end position="165"/>
    </location>
</feature>
<keyword evidence="1" id="KW-0175">Coiled coil</keyword>
<name>A0A939H9C2_9MICC</name>
<comment type="caution">
    <text evidence="3">The sequence shown here is derived from an EMBL/GenBank/DDBJ whole genome shotgun (WGS) entry which is preliminary data.</text>
</comment>
<dbReference type="RefSeq" id="WP_207614381.1">
    <property type="nucleotide sequence ID" value="NZ_JAFNLL010000002.1"/>
</dbReference>
<proteinExistence type="predicted"/>
<feature type="region of interest" description="Disordered" evidence="2">
    <location>
        <begin position="54"/>
        <end position="76"/>
    </location>
</feature>
<evidence type="ECO:0000313" key="4">
    <source>
        <dbReference type="Proteomes" id="UP000664164"/>
    </source>
</evidence>
<organism evidence="3 4">
    <name type="scientific">Arthrobacter cavernae</name>
    <dbReference type="NCBI Taxonomy" id="2817681"/>
    <lineage>
        <taxon>Bacteria</taxon>
        <taxon>Bacillati</taxon>
        <taxon>Actinomycetota</taxon>
        <taxon>Actinomycetes</taxon>
        <taxon>Micrococcales</taxon>
        <taxon>Micrococcaceae</taxon>
        <taxon>Arthrobacter</taxon>
    </lineage>
</organism>
<sequence length="307" mass="33862">MGEVVAVRLHRRSGHVGLSMLDVDDSEPVLRAPELVPGGGPWLVPGRDLVQRTSTAQSLHNTPAPEAPDERSPAGAKALKSAGLALATERAKVQQLEVELQVLRAANNRHQTHAALLDADVMLGRQQAAELSGVEREIDRLRRELATTNRQLSDLRKKLRAVRKDEAVPDQVFLDPDKDFDFRLKYSWAVQIPASEKSRLPLGRYRIGGEFLRSLRDQPQEKQKKACKAIVDLLVNDPAKLSAREAHQLRTAASGGSPAVTRNGGQDVCWRLYIEQNVAAARRLHYWKCADGVIELASVTVHDGTQA</sequence>
<evidence type="ECO:0000256" key="2">
    <source>
        <dbReference type="SAM" id="MobiDB-lite"/>
    </source>
</evidence>